<feature type="repeat" description="TPR" evidence="3">
    <location>
        <begin position="838"/>
        <end position="871"/>
    </location>
</feature>
<evidence type="ECO:0000256" key="3">
    <source>
        <dbReference type="PROSITE-ProRule" id="PRU00339"/>
    </source>
</evidence>
<accession>A0A450ZWI3</accession>
<dbReference type="Pfam" id="PF25000">
    <property type="entry name" value="DUF7779"/>
    <property type="match status" value="1"/>
</dbReference>
<feature type="domain" description="TIR" evidence="5">
    <location>
        <begin position="1"/>
        <end position="125"/>
    </location>
</feature>
<evidence type="ECO:0000256" key="4">
    <source>
        <dbReference type="SAM" id="MobiDB-lite"/>
    </source>
</evidence>
<reference evidence="7" key="1">
    <citation type="submission" date="2019-02" db="EMBL/GenBank/DDBJ databases">
        <authorList>
            <person name="Gruber-Vodicka R. H."/>
            <person name="Seah K. B. B."/>
        </authorList>
    </citation>
    <scope>NUCLEOTIDE SEQUENCE</scope>
    <source>
        <strain evidence="7">BECK_BY2</strain>
        <strain evidence="6">BECK_BY3</strain>
    </source>
</reference>
<dbReference type="EMBL" id="CAADFY010000049">
    <property type="protein sequence ID" value="VFK54661.1"/>
    <property type="molecule type" value="Genomic_DNA"/>
</dbReference>
<dbReference type="InterPro" id="IPR019734">
    <property type="entry name" value="TPR_rpt"/>
</dbReference>
<dbReference type="SMART" id="SM00255">
    <property type="entry name" value="TIR"/>
    <property type="match status" value="1"/>
</dbReference>
<dbReference type="PROSITE" id="PS50005">
    <property type="entry name" value="TPR"/>
    <property type="match status" value="2"/>
</dbReference>
<dbReference type="Gene3D" id="3.40.50.300">
    <property type="entry name" value="P-loop containing nucleotide triphosphate hydrolases"/>
    <property type="match status" value="1"/>
</dbReference>
<evidence type="ECO:0000313" key="7">
    <source>
        <dbReference type="EMBL" id="VFK58106.1"/>
    </source>
</evidence>
<dbReference type="PRINTS" id="PR00381">
    <property type="entry name" value="KINESINLIGHT"/>
</dbReference>
<dbReference type="InterPro" id="IPR000157">
    <property type="entry name" value="TIR_dom"/>
</dbReference>
<dbReference type="PANTHER" id="PTHR45641">
    <property type="entry name" value="TETRATRICOPEPTIDE REPEAT PROTEIN (AFU_ORTHOLOGUE AFUA_6G03870)"/>
    <property type="match status" value="1"/>
</dbReference>
<proteinExistence type="predicted"/>
<sequence>MPKTVFISYRRDAIGKLFARSIERELTHRGYDVFLDVDTMEPGVWVEQIEREIPARAHFLLLLTPGALDPCADEGDWVRREYQFATRHGRNIVPVRSEDFDTDRERAQCPEPMRGVFALQIATVSHTTFRHDIAELIGRYLPPHKSLHTFQSEAAPSAPITRHNLPRRNPRFTGREALLAELHQQLTTDLIAGLRGLGGIGKTQTALEYAWRHHQEYDFIGWLRAEDPSALVEEFAGLSPLLGLETAGITDRKLVIGMVRRGIEERGTGLLVFDNVEARKDIDPYLPSPRWPGHILITARDPAAAPVRTALAPEEFTIEETGELLAGHLDPGNPQSLAELRNELGGLPLALEQARAYMAESGRDITGYLELFRSHRARLLEYAAAGAQADVTVATTWELAFQRVAEKMPEAAALFNLCAFLAPEGIPRRLFTEGAEHLPEELAARVTDPFEFDRLITLLRRHALIETDGAMFSLHRLVWAVFYERLPEAERGDSLARVIRLLNAAFPFKHRELDTWAPSAQLIAHVDAVWVEADKCSIISEELGHLLNQAGVYLLTQAEYPRSRVLLETALEIQQQLHGEQHPTTATTLNNLAGLLDSQGKYEEAKPLYGQALTIRRSVLGEDHPHTATSLNNLASLLKSQGKYQEAKPRYERALTILRSVLGEKHPDTANSLNNLAELLRAQGKYEEAKPLYEQALTICRSVFGEEHPDTANSLNNLAGLLYTQGKYGEAKPLYERALWICQSVFGEENPHTATSLNNLAGLLYTQGKYGEAKPLYERALGICQSVFGEEHPHTAGSLNNLAGLLYTQKKYAEAKPLYERALKIFESVLGEGHPDTAKALTNLGLLLFWQGDKQAAISHLARALAIRESVFGGTGHPSILMSLFNLGSVYAETGDTVKARQLLTRARALRQEHPEYPGTSMEKINAGLGKILHDEEKKRRDKEKKKKAREARKLNRKKGKKN</sequence>
<dbReference type="InterPro" id="IPR035897">
    <property type="entry name" value="Toll_tir_struct_dom_sf"/>
</dbReference>
<feature type="repeat" description="TPR" evidence="3">
    <location>
        <begin position="670"/>
        <end position="703"/>
    </location>
</feature>
<dbReference type="EMBL" id="CAADFV010000048">
    <property type="protein sequence ID" value="VFK58106.1"/>
    <property type="molecule type" value="Genomic_DNA"/>
</dbReference>
<feature type="region of interest" description="Disordered" evidence="4">
    <location>
        <begin position="914"/>
        <end position="963"/>
    </location>
</feature>
<evidence type="ECO:0000313" key="6">
    <source>
        <dbReference type="EMBL" id="VFK54661.1"/>
    </source>
</evidence>
<keyword evidence="2 3" id="KW-0802">TPR repeat</keyword>
<dbReference type="NCBIfam" id="NF040586">
    <property type="entry name" value="FxSxx_TPR"/>
    <property type="match status" value="1"/>
</dbReference>
<dbReference type="SUPFAM" id="SSF52200">
    <property type="entry name" value="Toll/Interleukin receptor TIR domain"/>
    <property type="match status" value="1"/>
</dbReference>
<dbReference type="Pfam" id="PF13374">
    <property type="entry name" value="TPR_10"/>
    <property type="match status" value="1"/>
</dbReference>
<evidence type="ECO:0000256" key="2">
    <source>
        <dbReference type="ARBA" id="ARBA00022803"/>
    </source>
</evidence>
<feature type="compositionally biased region" description="Basic residues" evidence="4">
    <location>
        <begin position="940"/>
        <end position="963"/>
    </location>
</feature>
<dbReference type="Gene3D" id="1.25.40.10">
    <property type="entry name" value="Tetratricopeptide repeat domain"/>
    <property type="match status" value="2"/>
</dbReference>
<dbReference type="PANTHER" id="PTHR45641:SF19">
    <property type="entry name" value="NEPHROCYSTIN-3"/>
    <property type="match status" value="1"/>
</dbReference>
<dbReference type="InterPro" id="IPR027417">
    <property type="entry name" value="P-loop_NTPase"/>
</dbReference>
<evidence type="ECO:0000256" key="1">
    <source>
        <dbReference type="ARBA" id="ARBA00022737"/>
    </source>
</evidence>
<dbReference type="Pfam" id="PF13424">
    <property type="entry name" value="TPR_12"/>
    <property type="match status" value="4"/>
</dbReference>
<protein>
    <submittedName>
        <fullName evidence="7">Tetratricopeptide repeat-containing protein</fullName>
    </submittedName>
</protein>
<dbReference type="SUPFAM" id="SSF52540">
    <property type="entry name" value="P-loop containing nucleoside triphosphate hydrolases"/>
    <property type="match status" value="1"/>
</dbReference>
<evidence type="ECO:0000259" key="5">
    <source>
        <dbReference type="PROSITE" id="PS50104"/>
    </source>
</evidence>
<dbReference type="InterPro" id="IPR056681">
    <property type="entry name" value="DUF7779"/>
</dbReference>
<keyword evidence="1" id="KW-0677">Repeat</keyword>
<dbReference type="Pfam" id="PF13676">
    <property type="entry name" value="TIR_2"/>
    <property type="match status" value="1"/>
</dbReference>
<dbReference type="AlphaFoldDB" id="A0A450ZWI3"/>
<gene>
    <name evidence="7" type="ORF">BECKTUN1418E_GA0071001_104811</name>
    <name evidence="6" type="ORF">BECKTUN1418F_GA0071002_104911</name>
</gene>
<dbReference type="Gene3D" id="3.40.50.10140">
    <property type="entry name" value="Toll/interleukin-1 receptor homology (TIR) domain"/>
    <property type="match status" value="1"/>
</dbReference>
<name>A0A450ZWI3_9GAMM</name>
<dbReference type="InterPro" id="IPR011990">
    <property type="entry name" value="TPR-like_helical_dom_sf"/>
</dbReference>
<dbReference type="PROSITE" id="PS50104">
    <property type="entry name" value="TIR"/>
    <property type="match status" value="1"/>
</dbReference>
<dbReference type="GO" id="GO:0007165">
    <property type="term" value="P:signal transduction"/>
    <property type="evidence" value="ECO:0007669"/>
    <property type="project" value="InterPro"/>
</dbReference>
<dbReference type="SMART" id="SM00028">
    <property type="entry name" value="TPR"/>
    <property type="match status" value="9"/>
</dbReference>
<dbReference type="SUPFAM" id="SSF48452">
    <property type="entry name" value="TPR-like"/>
    <property type="match status" value="2"/>
</dbReference>
<organism evidence="7">
    <name type="scientific">Candidatus Kentrum sp. TUN</name>
    <dbReference type="NCBI Taxonomy" id="2126343"/>
    <lineage>
        <taxon>Bacteria</taxon>
        <taxon>Pseudomonadati</taxon>
        <taxon>Pseudomonadota</taxon>
        <taxon>Gammaproteobacteria</taxon>
        <taxon>Candidatus Kentrum</taxon>
    </lineage>
</organism>